<evidence type="ECO:0000313" key="3">
    <source>
        <dbReference type="EMBL" id="CAB4614774.1"/>
    </source>
</evidence>
<dbReference type="AlphaFoldDB" id="A0A6J6HUK3"/>
<keyword evidence="1" id="KW-1133">Transmembrane helix</keyword>
<dbReference type="Pfam" id="PF11377">
    <property type="entry name" value="DUF3180"/>
    <property type="match status" value="1"/>
</dbReference>
<protein>
    <submittedName>
        <fullName evidence="3">Unannotated protein</fullName>
    </submittedName>
</protein>
<name>A0A6J6HUK3_9ZZZZ</name>
<dbReference type="InterPro" id="IPR021517">
    <property type="entry name" value="DUF3180"/>
</dbReference>
<gene>
    <name evidence="2" type="ORF">UFOPK1433_00789</name>
    <name evidence="3" type="ORF">UFOPK1843_01050</name>
</gene>
<feature type="transmembrane region" description="Helical" evidence="1">
    <location>
        <begin position="38"/>
        <end position="60"/>
    </location>
</feature>
<organism evidence="3">
    <name type="scientific">freshwater metagenome</name>
    <dbReference type="NCBI Taxonomy" id="449393"/>
    <lineage>
        <taxon>unclassified sequences</taxon>
        <taxon>metagenomes</taxon>
        <taxon>ecological metagenomes</taxon>
    </lineage>
</organism>
<sequence length="157" mass="16667">MKPTKLTNLAGIALIVAVVGFFVIQLLVGNGLPAPTVAINIVLIQPSLALILFLSAIPIIRYRSALKKFLDSKGVRPKPVDSNYAIRSLAFAKSVSLTGGIFVGWQSAILVYQLVVPQTTSFLTPVLGILGAITMTVVGIVVENLFRIPPDRDGDAA</sequence>
<dbReference type="EMBL" id="CAEZSN010000083">
    <property type="protein sequence ID" value="CAB4545789.1"/>
    <property type="molecule type" value="Genomic_DNA"/>
</dbReference>
<feature type="transmembrane region" description="Helical" evidence="1">
    <location>
        <begin position="122"/>
        <end position="142"/>
    </location>
</feature>
<keyword evidence="1" id="KW-0812">Transmembrane</keyword>
<accession>A0A6J6HUK3</accession>
<evidence type="ECO:0000313" key="2">
    <source>
        <dbReference type="EMBL" id="CAB4545789.1"/>
    </source>
</evidence>
<keyword evidence="1" id="KW-0472">Membrane</keyword>
<feature type="transmembrane region" description="Helical" evidence="1">
    <location>
        <begin position="12"/>
        <end position="32"/>
    </location>
</feature>
<dbReference type="EMBL" id="CAEZUR010000101">
    <property type="protein sequence ID" value="CAB4614774.1"/>
    <property type="molecule type" value="Genomic_DNA"/>
</dbReference>
<feature type="transmembrane region" description="Helical" evidence="1">
    <location>
        <begin position="95"/>
        <end position="116"/>
    </location>
</feature>
<reference evidence="3" key="1">
    <citation type="submission" date="2020-05" db="EMBL/GenBank/DDBJ databases">
        <authorList>
            <person name="Chiriac C."/>
            <person name="Salcher M."/>
            <person name="Ghai R."/>
            <person name="Kavagutti S V."/>
        </authorList>
    </citation>
    <scope>NUCLEOTIDE SEQUENCE</scope>
</reference>
<evidence type="ECO:0000256" key="1">
    <source>
        <dbReference type="SAM" id="Phobius"/>
    </source>
</evidence>
<proteinExistence type="predicted"/>